<feature type="domain" description="Ig-like" evidence="8">
    <location>
        <begin position="38"/>
        <end position="125"/>
    </location>
</feature>
<dbReference type="InterPro" id="IPR036116">
    <property type="entry name" value="FN3_sf"/>
</dbReference>
<dbReference type="SUPFAM" id="SSF48726">
    <property type="entry name" value="Immunoglobulin"/>
    <property type="match status" value="5"/>
</dbReference>
<dbReference type="InterPro" id="IPR003961">
    <property type="entry name" value="FN3_dom"/>
</dbReference>
<feature type="compositionally biased region" description="Basic and acidic residues" evidence="6">
    <location>
        <begin position="715"/>
        <end position="728"/>
    </location>
</feature>
<dbReference type="Pfam" id="PF07686">
    <property type="entry name" value="V-set"/>
    <property type="match status" value="1"/>
</dbReference>
<dbReference type="InterPro" id="IPR003598">
    <property type="entry name" value="Ig_sub2"/>
</dbReference>
<evidence type="ECO:0000256" key="4">
    <source>
        <dbReference type="ARBA" id="ARBA00023136"/>
    </source>
</evidence>
<evidence type="ECO:0000256" key="5">
    <source>
        <dbReference type="ARBA" id="ARBA00023157"/>
    </source>
</evidence>
<feature type="domain" description="Ig-like" evidence="8">
    <location>
        <begin position="263"/>
        <end position="358"/>
    </location>
</feature>
<keyword evidence="2 7" id="KW-0812">Transmembrane</keyword>
<dbReference type="Pfam" id="PF08205">
    <property type="entry name" value="C2-set_2"/>
    <property type="match status" value="1"/>
</dbReference>
<dbReference type="CDD" id="cd00063">
    <property type="entry name" value="FN3"/>
    <property type="match status" value="1"/>
</dbReference>
<evidence type="ECO:0000313" key="11">
    <source>
        <dbReference type="Proteomes" id="UP001381693"/>
    </source>
</evidence>
<comment type="subcellular location">
    <subcellularLocation>
        <location evidence="1">Membrane</location>
        <topology evidence="1">Single-pass membrane protein</topology>
    </subcellularLocation>
</comment>
<proteinExistence type="predicted"/>
<feature type="region of interest" description="Disordered" evidence="6">
    <location>
        <begin position="715"/>
        <end position="747"/>
    </location>
</feature>
<evidence type="ECO:0000256" key="3">
    <source>
        <dbReference type="ARBA" id="ARBA00022989"/>
    </source>
</evidence>
<name>A0AAN8ZSU5_HALRR</name>
<dbReference type="AlphaFoldDB" id="A0AAN8ZSU5"/>
<feature type="domain" description="Ig-like" evidence="8">
    <location>
        <begin position="145"/>
        <end position="243"/>
    </location>
</feature>
<protein>
    <recommendedName>
        <fullName evidence="12">Nephrin/kirre</fullName>
    </recommendedName>
</protein>
<evidence type="ECO:0000256" key="6">
    <source>
        <dbReference type="SAM" id="MobiDB-lite"/>
    </source>
</evidence>
<keyword evidence="4 7" id="KW-0472">Membrane</keyword>
<feature type="compositionally biased region" description="Polar residues" evidence="6">
    <location>
        <begin position="737"/>
        <end position="747"/>
    </location>
</feature>
<dbReference type="InterPro" id="IPR036179">
    <property type="entry name" value="Ig-like_dom_sf"/>
</dbReference>
<dbReference type="SMART" id="SM00409">
    <property type="entry name" value="IG"/>
    <property type="match status" value="5"/>
</dbReference>
<dbReference type="PANTHER" id="PTHR23278">
    <property type="entry name" value="SIDESTEP PROTEIN"/>
    <property type="match status" value="1"/>
</dbReference>
<keyword evidence="5" id="KW-1015">Disulfide bond</keyword>
<evidence type="ECO:0000259" key="8">
    <source>
        <dbReference type="PROSITE" id="PS50835"/>
    </source>
</evidence>
<dbReference type="InterPro" id="IPR013106">
    <property type="entry name" value="Ig_V-set"/>
</dbReference>
<dbReference type="PROSITE" id="PS50853">
    <property type="entry name" value="FN3"/>
    <property type="match status" value="1"/>
</dbReference>
<evidence type="ECO:0000259" key="9">
    <source>
        <dbReference type="PROSITE" id="PS50853"/>
    </source>
</evidence>
<dbReference type="SMART" id="SM00060">
    <property type="entry name" value="FN3"/>
    <property type="match status" value="1"/>
</dbReference>
<dbReference type="Proteomes" id="UP001381693">
    <property type="component" value="Unassembled WGS sequence"/>
</dbReference>
<dbReference type="InterPro" id="IPR007110">
    <property type="entry name" value="Ig-like_dom"/>
</dbReference>
<reference evidence="10 11" key="1">
    <citation type="submission" date="2023-11" db="EMBL/GenBank/DDBJ databases">
        <title>Halocaridina rubra genome assembly.</title>
        <authorList>
            <person name="Smith C."/>
        </authorList>
    </citation>
    <scope>NUCLEOTIDE SEQUENCE [LARGE SCALE GENOMIC DNA]</scope>
    <source>
        <strain evidence="10">EP-1</strain>
        <tissue evidence="10">Whole</tissue>
    </source>
</reference>
<gene>
    <name evidence="10" type="ORF">SK128_008518</name>
</gene>
<accession>A0AAN8ZSU5</accession>
<feature type="domain" description="Ig-like" evidence="8">
    <location>
        <begin position="459"/>
        <end position="550"/>
    </location>
</feature>
<dbReference type="Pfam" id="PF13927">
    <property type="entry name" value="Ig_3"/>
    <property type="match status" value="1"/>
</dbReference>
<dbReference type="PROSITE" id="PS50835">
    <property type="entry name" value="IG_LIKE"/>
    <property type="match status" value="5"/>
</dbReference>
<evidence type="ECO:0000256" key="1">
    <source>
        <dbReference type="ARBA" id="ARBA00004167"/>
    </source>
</evidence>
<dbReference type="EMBL" id="JAXCGZ010023363">
    <property type="protein sequence ID" value="KAK7012937.1"/>
    <property type="molecule type" value="Genomic_DNA"/>
</dbReference>
<dbReference type="SMART" id="SM00408">
    <property type="entry name" value="IGc2"/>
    <property type="match status" value="3"/>
</dbReference>
<dbReference type="InterPro" id="IPR003599">
    <property type="entry name" value="Ig_sub"/>
</dbReference>
<dbReference type="InterPro" id="IPR013783">
    <property type="entry name" value="Ig-like_fold"/>
</dbReference>
<feature type="domain" description="Ig-like" evidence="8">
    <location>
        <begin position="362"/>
        <end position="454"/>
    </location>
</feature>
<evidence type="ECO:0008006" key="12">
    <source>
        <dbReference type="Google" id="ProtNLM"/>
    </source>
</evidence>
<keyword evidence="11" id="KW-1185">Reference proteome</keyword>
<dbReference type="PANTHER" id="PTHR23278:SF19">
    <property type="entry name" value="OBSCURIN"/>
    <property type="match status" value="1"/>
</dbReference>
<evidence type="ECO:0000256" key="2">
    <source>
        <dbReference type="ARBA" id="ARBA00022692"/>
    </source>
</evidence>
<evidence type="ECO:0000313" key="10">
    <source>
        <dbReference type="EMBL" id="KAK7012937.1"/>
    </source>
</evidence>
<dbReference type="Gene3D" id="2.60.40.10">
    <property type="entry name" value="Immunoglobulins"/>
    <property type="match status" value="6"/>
</dbReference>
<sequence length="843" mass="93387">MSLFYGDILMIISIIVIVNLSLAASYRGIWRRVEAVSGREAVLPCEVGPIDHSDKLYVVLWYRNSDKEPIYSYDNRPGRLQASEDRHTIKSPALYGRVTFRPGLIPALHIKPVMRSDEANYTCRADFRIATSRRTHLRLHVVVPPEVPILRVAGQRITEGILGPLQEGSPLVITCDVIGGTPPPTVVWMRHKKIIDSQIESYSPSMIENQLSILSLTREFHNAKLTCLAANNNVTAPVQATIVITMNYSSLTCTSHFLPPVRPLITRLDSPPKVLQVGREYDITCFTAGSRPHTNITWTLGNMASFTSITPVTEHGINITTSTVKVMASRRYHGQRLTCTAVNPYYSNYPLADSILLNVTYPPVATIELGRGVSSNVQEGEDIYFNCHVDANPPTYKISWYHKGSPVKHSPEEGVLLTKNSLALRDVTRTQAGPYVCSAYNVEGDAHSHPLNLTVNYAPICSEKESSGPPRVYAAGIGQYINVSCIVLASPSKVKYSWVFNNSVTSQRLPGDQVFTAKDGSSIVSFQPQDPNDYGTLQCWAQNSVGRMTTPCLFHIVPAGRPESPVGCRVSNKTYDTLTVTCTPGFNGGLEQSFLAKAGRPFSRVFEAVTGRSQLNVTSEKPRFFLEGLIPGLDYTIQVRAKNIIGESPPVRLEAFTYKMAENRMRDEQVEKPPQAQDTFAGALVASAIGTTVTVLLVGITIRCLWSKRRRRREREAESQDIALKESRQCLPPDKAGTTSENTDTVTKSKTLHISDLSCEDKTSKRSIPLYPPNNKMAAREWHLTTVSKTTGGDKSGMEERSFSRETIFGLHDALMSCTLLHGSESWMLISTEKMKVVVQEMQ</sequence>
<organism evidence="10 11">
    <name type="scientific">Halocaridina rubra</name>
    <name type="common">Hawaiian red shrimp</name>
    <dbReference type="NCBI Taxonomy" id="373956"/>
    <lineage>
        <taxon>Eukaryota</taxon>
        <taxon>Metazoa</taxon>
        <taxon>Ecdysozoa</taxon>
        <taxon>Arthropoda</taxon>
        <taxon>Crustacea</taxon>
        <taxon>Multicrustacea</taxon>
        <taxon>Malacostraca</taxon>
        <taxon>Eumalacostraca</taxon>
        <taxon>Eucarida</taxon>
        <taxon>Decapoda</taxon>
        <taxon>Pleocyemata</taxon>
        <taxon>Caridea</taxon>
        <taxon>Atyoidea</taxon>
        <taxon>Atyidae</taxon>
        <taxon>Halocaridina</taxon>
    </lineage>
</organism>
<dbReference type="GO" id="GO:0016020">
    <property type="term" value="C:membrane"/>
    <property type="evidence" value="ECO:0007669"/>
    <property type="project" value="UniProtKB-SubCell"/>
</dbReference>
<dbReference type="SUPFAM" id="SSF49265">
    <property type="entry name" value="Fibronectin type III"/>
    <property type="match status" value="1"/>
</dbReference>
<keyword evidence="3 7" id="KW-1133">Transmembrane helix</keyword>
<comment type="caution">
    <text evidence="10">The sequence shown here is derived from an EMBL/GenBank/DDBJ whole genome shotgun (WGS) entry which is preliminary data.</text>
</comment>
<evidence type="ECO:0000256" key="7">
    <source>
        <dbReference type="SAM" id="Phobius"/>
    </source>
</evidence>
<feature type="transmembrane region" description="Helical" evidence="7">
    <location>
        <begin position="680"/>
        <end position="706"/>
    </location>
</feature>
<feature type="domain" description="Fibronectin type-III" evidence="9">
    <location>
        <begin position="561"/>
        <end position="661"/>
    </location>
</feature>
<dbReference type="InterPro" id="IPR013162">
    <property type="entry name" value="CD80_C2-set"/>
</dbReference>
<dbReference type="CDD" id="cd00096">
    <property type="entry name" value="Ig"/>
    <property type="match status" value="1"/>
</dbReference>